<evidence type="ECO:0000313" key="1">
    <source>
        <dbReference type="EMBL" id="MFC6254141.1"/>
    </source>
</evidence>
<protein>
    <submittedName>
        <fullName evidence="1">Uncharacterized protein</fullName>
    </submittedName>
</protein>
<proteinExistence type="predicted"/>
<keyword evidence="2" id="KW-1185">Reference proteome</keyword>
<name>A0ABW1T8G6_9LACO</name>
<dbReference type="RefSeq" id="WP_380958555.1">
    <property type="nucleotide sequence ID" value="NZ_JBHSSA010000049.1"/>
</dbReference>
<feature type="non-terminal residue" evidence="1">
    <location>
        <position position="1"/>
    </location>
</feature>
<comment type="caution">
    <text evidence="1">The sequence shown here is derived from an EMBL/GenBank/DDBJ whole genome shotgun (WGS) entry which is preliminary data.</text>
</comment>
<dbReference type="EMBL" id="JBHSSA010000049">
    <property type="protein sequence ID" value="MFC6254141.1"/>
    <property type="molecule type" value="Genomic_DNA"/>
</dbReference>
<accession>A0ABW1T8G6</accession>
<reference evidence="2" key="1">
    <citation type="journal article" date="2019" name="Int. J. Syst. Evol. Microbiol.">
        <title>The Global Catalogue of Microorganisms (GCM) 10K type strain sequencing project: providing services to taxonomists for standard genome sequencing and annotation.</title>
        <authorList>
            <consortium name="The Broad Institute Genomics Platform"/>
            <consortium name="The Broad Institute Genome Sequencing Center for Infectious Disease"/>
            <person name="Wu L."/>
            <person name="Ma J."/>
        </authorList>
    </citation>
    <scope>NUCLEOTIDE SEQUENCE [LARGE SCALE GENOMIC DNA]</scope>
    <source>
        <strain evidence="2">CCM 8950</strain>
    </source>
</reference>
<organism evidence="1 2">
    <name type="scientific">Secundilactobacillus hailunensis</name>
    <dbReference type="NCBI Taxonomy" id="2559923"/>
    <lineage>
        <taxon>Bacteria</taxon>
        <taxon>Bacillati</taxon>
        <taxon>Bacillota</taxon>
        <taxon>Bacilli</taxon>
        <taxon>Lactobacillales</taxon>
        <taxon>Lactobacillaceae</taxon>
        <taxon>Secundilactobacillus</taxon>
    </lineage>
</organism>
<gene>
    <name evidence="1" type="ORF">ACFP1H_06030</name>
</gene>
<dbReference type="Proteomes" id="UP001596190">
    <property type="component" value="Unassembled WGS sequence"/>
</dbReference>
<evidence type="ECO:0000313" key="2">
    <source>
        <dbReference type="Proteomes" id="UP001596190"/>
    </source>
</evidence>
<sequence>PFSAKAVLFAQRVRDLLSHPQCIKKGAKIPSHFDSLILVYFSNITAKEILIMTNFNQTRWQSLLAETSQSTDTN</sequence>